<dbReference type="EMBL" id="ABLC01000322">
    <property type="protein sequence ID" value="EDT00228.1"/>
    <property type="molecule type" value="Genomic_DNA"/>
</dbReference>
<evidence type="ECO:0000313" key="3">
    <source>
        <dbReference type="EMBL" id="EDT00228.1"/>
    </source>
</evidence>
<dbReference type="PATRIC" id="fig|396596.7.peg.928"/>
<comment type="caution">
    <text evidence="3">The sequence shown here is derived from an EMBL/GenBank/DDBJ whole genome shotgun (WGS) entry which is preliminary data.</text>
</comment>
<dbReference type="RefSeq" id="WP_006755411.1">
    <property type="nucleotide sequence ID" value="NZ_ABLC01000322.1"/>
</dbReference>
<name>B1FQE3_9BURK</name>
<evidence type="ECO:0000256" key="1">
    <source>
        <dbReference type="SAM" id="MobiDB-lite"/>
    </source>
</evidence>
<feature type="domain" description="Transcription regulator PadR N-terminal" evidence="2">
    <location>
        <begin position="79"/>
        <end position="147"/>
    </location>
</feature>
<dbReference type="InterPro" id="IPR036390">
    <property type="entry name" value="WH_DNA-bd_sf"/>
</dbReference>
<evidence type="ECO:0000313" key="4">
    <source>
        <dbReference type="Proteomes" id="UP000005463"/>
    </source>
</evidence>
<dbReference type="AlphaFoldDB" id="B1FQE3"/>
<organism evidence="3 4">
    <name type="scientific">Burkholderia ambifaria IOP40-10</name>
    <dbReference type="NCBI Taxonomy" id="396596"/>
    <lineage>
        <taxon>Bacteria</taxon>
        <taxon>Pseudomonadati</taxon>
        <taxon>Pseudomonadota</taxon>
        <taxon>Betaproteobacteria</taxon>
        <taxon>Burkholderiales</taxon>
        <taxon>Burkholderiaceae</taxon>
        <taxon>Burkholderia</taxon>
        <taxon>Burkholderia cepacia complex</taxon>
    </lineage>
</organism>
<dbReference type="Pfam" id="PF03551">
    <property type="entry name" value="PadR"/>
    <property type="match status" value="1"/>
</dbReference>
<gene>
    <name evidence="3" type="ORF">BamIOP4010DRAFT_6259</name>
</gene>
<dbReference type="Gene3D" id="1.10.10.10">
    <property type="entry name" value="Winged helix-like DNA-binding domain superfamily/Winged helix DNA-binding domain"/>
    <property type="match status" value="1"/>
</dbReference>
<dbReference type="InterPro" id="IPR005149">
    <property type="entry name" value="Tscrpt_reg_PadR_N"/>
</dbReference>
<feature type="compositionally biased region" description="Gly residues" evidence="1">
    <location>
        <begin position="40"/>
        <end position="58"/>
    </location>
</feature>
<proteinExistence type="predicted"/>
<reference evidence="3 4" key="1">
    <citation type="submission" date="2008-03" db="EMBL/GenBank/DDBJ databases">
        <title>Sequencing of the draft genome and assembly of Burkholderia ambifaria IOP40-10.</title>
        <authorList>
            <consortium name="US DOE Joint Genome Institute (JGI-PGF)"/>
            <person name="Copeland A."/>
            <person name="Lucas S."/>
            <person name="Lapidus A."/>
            <person name="Glavina del Rio T."/>
            <person name="Dalin E."/>
            <person name="Tice H."/>
            <person name="Bruce D."/>
            <person name="Goodwin L."/>
            <person name="Pitluck S."/>
            <person name="Larimer F."/>
            <person name="Land M.L."/>
            <person name="Hauser L."/>
            <person name="Tiedje J."/>
            <person name="Richardson P."/>
        </authorList>
    </citation>
    <scope>NUCLEOTIDE SEQUENCE [LARGE SCALE GENOMIC DNA]</scope>
    <source>
        <strain evidence="3 4">IOP40-10</strain>
    </source>
</reference>
<dbReference type="PANTHER" id="PTHR43252:SF7">
    <property type="entry name" value="TRANSCRIPTIONAL REGULATOR YQJI"/>
    <property type="match status" value="1"/>
</dbReference>
<dbReference type="InterPro" id="IPR036388">
    <property type="entry name" value="WH-like_DNA-bd_sf"/>
</dbReference>
<protein>
    <submittedName>
        <fullName evidence="3">Transcriptional regulator, PadR-like family</fullName>
    </submittedName>
</protein>
<dbReference type="Proteomes" id="UP000005463">
    <property type="component" value="Unassembled WGS sequence"/>
</dbReference>
<dbReference type="PANTHER" id="PTHR43252">
    <property type="entry name" value="TRANSCRIPTIONAL REGULATOR YQJI"/>
    <property type="match status" value="1"/>
</dbReference>
<evidence type="ECO:0000259" key="2">
    <source>
        <dbReference type="Pfam" id="PF03551"/>
    </source>
</evidence>
<feature type="region of interest" description="Disordered" evidence="1">
    <location>
        <begin position="38"/>
        <end position="62"/>
    </location>
</feature>
<dbReference type="SUPFAM" id="SSF46785">
    <property type="entry name" value="Winged helix' DNA-binding domain"/>
    <property type="match status" value="1"/>
</dbReference>
<sequence>MRHTPSRGHARCDGHGAHAGPDWFAGLWHAIGRHRRGHDPFGGGGPFGGRGGRGGFGDFGDDGMPRGRQFSSDDLQLLLLALVAEQPSHGYELIKALDTRSNGFYSPSPGMVYPALTYLEEVGFVASQAEGNRKRYALTDAGRAHLDAQRERVDTLFARLTHLARKMEFMRRAFAGESAGSEAPDDAQPGWLPEFVDARLALKRALLHKSAADADEQRRIAAIMRRATAEIEGGTGA</sequence>
<accession>B1FQE3</accession>